<dbReference type="FunFam" id="3.40.50.300:FF:000008">
    <property type="entry name" value="ATP-dependent RNA helicase RhlB"/>
    <property type="match status" value="1"/>
</dbReference>
<dbReference type="CDD" id="cd18787">
    <property type="entry name" value="SF2_C_DEAD"/>
    <property type="match status" value="1"/>
</dbReference>
<evidence type="ECO:0000256" key="2">
    <source>
        <dbReference type="ARBA" id="ARBA00022540"/>
    </source>
</evidence>
<dbReference type="InterPro" id="IPR014014">
    <property type="entry name" value="RNA_helicase_DEAD_Q_motif"/>
</dbReference>
<dbReference type="GO" id="GO:0016787">
    <property type="term" value="F:hydrolase activity"/>
    <property type="evidence" value="ECO:0007669"/>
    <property type="project" value="UniProtKB-KW"/>
</dbReference>
<evidence type="ECO:0000256" key="13">
    <source>
        <dbReference type="ARBA" id="ARBA00047984"/>
    </source>
</evidence>
<dbReference type="EC" id="3.6.4.13" evidence="1"/>
<dbReference type="InterPro" id="IPR000629">
    <property type="entry name" value="RNA-helicase_DEAD-box_CS"/>
</dbReference>
<feature type="domain" description="DEAD-box RNA helicase Q" evidence="19">
    <location>
        <begin position="153"/>
        <end position="181"/>
    </location>
</feature>
<evidence type="ECO:0000256" key="16">
    <source>
        <dbReference type="SAM" id="MobiDB-lite"/>
    </source>
</evidence>
<dbReference type="SMART" id="SM00490">
    <property type="entry name" value="HELICc"/>
    <property type="match status" value="1"/>
</dbReference>
<name>A0A3N4KR68_9PEZI</name>
<keyword evidence="2" id="KW-0396">Initiation factor</keyword>
<evidence type="ECO:0000256" key="15">
    <source>
        <dbReference type="RuleBase" id="RU000492"/>
    </source>
</evidence>
<evidence type="ECO:0000256" key="3">
    <source>
        <dbReference type="ARBA" id="ARBA00022741"/>
    </source>
</evidence>
<evidence type="ECO:0000256" key="6">
    <source>
        <dbReference type="ARBA" id="ARBA00022840"/>
    </source>
</evidence>
<feature type="region of interest" description="Disordered" evidence="16">
    <location>
        <begin position="1"/>
        <end position="46"/>
    </location>
</feature>
<feature type="compositionally biased region" description="Polar residues" evidence="16">
    <location>
        <begin position="9"/>
        <end position="26"/>
    </location>
</feature>
<keyword evidence="7" id="KW-0694">RNA-binding</keyword>
<keyword evidence="6 15" id="KW-0067">ATP-binding</keyword>
<feature type="domain" description="Helicase C-terminal" evidence="18">
    <location>
        <begin position="387"/>
        <end position="547"/>
    </location>
</feature>
<protein>
    <recommendedName>
        <fullName evidence="10">ATP-dependent RNA helicase DED1</fullName>
        <ecNumber evidence="1">3.6.4.13</ecNumber>
    </recommendedName>
    <alternativeName>
        <fullName evidence="11">ATP-dependent RNA helicase ded1</fullName>
    </alternativeName>
</protein>
<dbReference type="OrthoDB" id="196131at2759"/>
<evidence type="ECO:0000313" key="20">
    <source>
        <dbReference type="EMBL" id="RPB12987.1"/>
    </source>
</evidence>
<dbReference type="InterPro" id="IPR027417">
    <property type="entry name" value="P-loop_NTPase"/>
</dbReference>
<dbReference type="InterPro" id="IPR011545">
    <property type="entry name" value="DEAD/DEAH_box_helicase_dom"/>
</dbReference>
<dbReference type="GO" id="GO:0003724">
    <property type="term" value="F:RNA helicase activity"/>
    <property type="evidence" value="ECO:0007669"/>
    <property type="project" value="UniProtKB-EC"/>
</dbReference>
<dbReference type="InterPro" id="IPR044763">
    <property type="entry name" value="Ded1/Dbp1_DEADc"/>
</dbReference>
<dbReference type="InParanoid" id="A0A3N4KR68"/>
<feature type="compositionally biased region" description="Gly residues" evidence="16">
    <location>
        <begin position="585"/>
        <end position="599"/>
    </location>
</feature>
<comment type="similarity">
    <text evidence="9">Belongs to the DEAD box helicase family. DDX3/DED1 subfamily.</text>
</comment>
<dbReference type="GO" id="GO:0003723">
    <property type="term" value="F:RNA binding"/>
    <property type="evidence" value="ECO:0007669"/>
    <property type="project" value="UniProtKB-KW"/>
</dbReference>
<dbReference type="GO" id="GO:0005524">
    <property type="term" value="F:ATP binding"/>
    <property type="evidence" value="ECO:0007669"/>
    <property type="project" value="UniProtKB-KW"/>
</dbReference>
<dbReference type="SMART" id="SM00487">
    <property type="entry name" value="DEXDc"/>
    <property type="match status" value="1"/>
</dbReference>
<dbReference type="GO" id="GO:0003743">
    <property type="term" value="F:translation initiation factor activity"/>
    <property type="evidence" value="ECO:0007669"/>
    <property type="project" value="UniProtKB-KW"/>
</dbReference>
<evidence type="ECO:0000256" key="11">
    <source>
        <dbReference type="ARBA" id="ARBA00024405"/>
    </source>
</evidence>
<evidence type="ECO:0000259" key="18">
    <source>
        <dbReference type="PROSITE" id="PS51194"/>
    </source>
</evidence>
<evidence type="ECO:0000256" key="1">
    <source>
        <dbReference type="ARBA" id="ARBA00012552"/>
    </source>
</evidence>
<organism evidence="20 21">
    <name type="scientific">Morchella conica CCBAS932</name>
    <dbReference type="NCBI Taxonomy" id="1392247"/>
    <lineage>
        <taxon>Eukaryota</taxon>
        <taxon>Fungi</taxon>
        <taxon>Dikarya</taxon>
        <taxon>Ascomycota</taxon>
        <taxon>Pezizomycotina</taxon>
        <taxon>Pezizomycetes</taxon>
        <taxon>Pezizales</taxon>
        <taxon>Morchellaceae</taxon>
        <taxon>Morchella</taxon>
    </lineage>
</organism>
<keyword evidence="4 15" id="KW-0378">Hydrolase</keyword>
<keyword evidence="3 15" id="KW-0547">Nucleotide-binding</keyword>
<dbReference type="PANTHER" id="PTHR47958">
    <property type="entry name" value="ATP-DEPENDENT RNA HELICASE DBP3"/>
    <property type="match status" value="1"/>
</dbReference>
<gene>
    <name evidence="20" type="ORF">P167DRAFT_553298</name>
</gene>
<evidence type="ECO:0000256" key="12">
    <source>
        <dbReference type="ARBA" id="ARBA00025161"/>
    </source>
</evidence>
<evidence type="ECO:0000256" key="8">
    <source>
        <dbReference type="ARBA" id="ARBA00022917"/>
    </source>
</evidence>
<dbReference type="EMBL" id="ML119125">
    <property type="protein sequence ID" value="RPB12987.1"/>
    <property type="molecule type" value="Genomic_DNA"/>
</dbReference>
<keyword evidence="8" id="KW-0648">Protein biosynthesis</keyword>
<comment type="function">
    <text evidence="12">ATP-binding RNA helicase involved in translation initiation. Remodels RNA in response to ADP and ATP concentrations by facilitating disruption, but also formation of RNA duplexes.</text>
</comment>
<dbReference type="PROSITE" id="PS51194">
    <property type="entry name" value="HELICASE_CTER"/>
    <property type="match status" value="1"/>
</dbReference>
<evidence type="ECO:0000256" key="10">
    <source>
        <dbReference type="ARBA" id="ARBA00024397"/>
    </source>
</evidence>
<keyword evidence="21" id="KW-1185">Reference proteome</keyword>
<evidence type="ECO:0000256" key="5">
    <source>
        <dbReference type="ARBA" id="ARBA00022806"/>
    </source>
</evidence>
<dbReference type="InterPro" id="IPR001650">
    <property type="entry name" value="Helicase_C-like"/>
</dbReference>
<dbReference type="PROSITE" id="PS51192">
    <property type="entry name" value="HELICASE_ATP_BIND_1"/>
    <property type="match status" value="1"/>
</dbReference>
<keyword evidence="5 15" id="KW-0347">Helicase</keyword>
<feature type="compositionally biased region" description="Acidic residues" evidence="16">
    <location>
        <begin position="553"/>
        <end position="578"/>
    </location>
</feature>
<dbReference type="Proteomes" id="UP000277580">
    <property type="component" value="Unassembled WGS sequence"/>
</dbReference>
<dbReference type="InterPro" id="IPR014001">
    <property type="entry name" value="Helicase_ATP-bd"/>
</dbReference>
<evidence type="ECO:0000256" key="14">
    <source>
        <dbReference type="PROSITE-ProRule" id="PRU00552"/>
    </source>
</evidence>
<sequence length="608" mass="67070">MSDGWGTMNDISNNDDAWASTATSSNKDTRGSGKLPIVGSRSGSGITQAAAGSSVVDGWVERKPYDYETYATPDRDPEAPRGEPTGQWAASGRRYEWKEEYGDVAPRDEALELMLFGELSARNLMRLLKKCCINRLFQLNVSTEGNEQLIPISSFDGAKLHPVMLENIRLAGYKVPTPIQRYCIPAILEGHDILSCAQTGSGKTAAFLIPILSKLMGKAKRIAAARPYDGQRGYVAEPLVLIVAPTRELATQIFDECRRFCYRSMLRPCVIYGGADAITQKMELERGCDILVATPGRLTDFLERGKILTLKRLKFVVIDEADEMLDMGFEPQIRKILQGTDANEDDDQQVLMFSATFQKPIRKLAKDFLADAYVQIKVGRVGSTHGNITQRVLWVDENKKKEAVYDLLCTAPPARTLIFVNHKRTADSLDDYLYNLNLPTTSIHGDRTQREREDALLSFRSGKCPIMIATGVAARGLDIKGVMHVINYDLVQNIDEYIHRIGRTARIGNAGIATSFFNDRNPEIAPDLVKVLLESEQIVPSFLDEYRPADGEVNFDEEPDTDEEELAAGAEVAEDTAGNDEWGKPGKGSGAGWGEGAGGDATVDDGWN</sequence>
<dbReference type="AlphaFoldDB" id="A0A3N4KR68"/>
<feature type="short sequence motif" description="Q motif" evidence="14">
    <location>
        <begin position="153"/>
        <end position="181"/>
    </location>
</feature>
<evidence type="ECO:0000259" key="19">
    <source>
        <dbReference type="PROSITE" id="PS51195"/>
    </source>
</evidence>
<feature type="region of interest" description="Disordered" evidence="16">
    <location>
        <begin position="549"/>
        <end position="608"/>
    </location>
</feature>
<proteinExistence type="inferred from homology"/>
<evidence type="ECO:0000259" key="17">
    <source>
        <dbReference type="PROSITE" id="PS51192"/>
    </source>
</evidence>
<dbReference type="Gene3D" id="3.40.50.300">
    <property type="entry name" value="P-loop containing nucleotide triphosphate hydrolases"/>
    <property type="match status" value="2"/>
</dbReference>
<evidence type="ECO:0000256" key="9">
    <source>
        <dbReference type="ARBA" id="ARBA00024358"/>
    </source>
</evidence>
<feature type="domain" description="Helicase ATP-binding" evidence="17">
    <location>
        <begin position="184"/>
        <end position="375"/>
    </location>
</feature>
<dbReference type="PROSITE" id="PS51195">
    <property type="entry name" value="Q_MOTIF"/>
    <property type="match status" value="1"/>
</dbReference>
<dbReference type="CDD" id="cd17967">
    <property type="entry name" value="DEADc_DDX3_DDX4"/>
    <property type="match status" value="1"/>
</dbReference>
<dbReference type="Pfam" id="PF00271">
    <property type="entry name" value="Helicase_C"/>
    <property type="match status" value="1"/>
</dbReference>
<dbReference type="STRING" id="1392247.A0A3N4KR68"/>
<evidence type="ECO:0000256" key="7">
    <source>
        <dbReference type="ARBA" id="ARBA00022884"/>
    </source>
</evidence>
<dbReference type="PROSITE" id="PS00039">
    <property type="entry name" value="DEAD_ATP_HELICASE"/>
    <property type="match status" value="1"/>
</dbReference>
<dbReference type="Pfam" id="PF00270">
    <property type="entry name" value="DEAD"/>
    <property type="match status" value="1"/>
</dbReference>
<evidence type="ECO:0000256" key="4">
    <source>
        <dbReference type="ARBA" id="ARBA00022801"/>
    </source>
</evidence>
<accession>A0A3N4KR68</accession>
<evidence type="ECO:0000313" key="21">
    <source>
        <dbReference type="Proteomes" id="UP000277580"/>
    </source>
</evidence>
<reference evidence="20 21" key="1">
    <citation type="journal article" date="2018" name="Nat. Ecol. Evol.">
        <title>Pezizomycetes genomes reveal the molecular basis of ectomycorrhizal truffle lifestyle.</title>
        <authorList>
            <person name="Murat C."/>
            <person name="Payen T."/>
            <person name="Noel B."/>
            <person name="Kuo A."/>
            <person name="Morin E."/>
            <person name="Chen J."/>
            <person name="Kohler A."/>
            <person name="Krizsan K."/>
            <person name="Balestrini R."/>
            <person name="Da Silva C."/>
            <person name="Montanini B."/>
            <person name="Hainaut M."/>
            <person name="Levati E."/>
            <person name="Barry K.W."/>
            <person name="Belfiori B."/>
            <person name="Cichocki N."/>
            <person name="Clum A."/>
            <person name="Dockter R.B."/>
            <person name="Fauchery L."/>
            <person name="Guy J."/>
            <person name="Iotti M."/>
            <person name="Le Tacon F."/>
            <person name="Lindquist E.A."/>
            <person name="Lipzen A."/>
            <person name="Malagnac F."/>
            <person name="Mello A."/>
            <person name="Molinier V."/>
            <person name="Miyauchi S."/>
            <person name="Poulain J."/>
            <person name="Riccioni C."/>
            <person name="Rubini A."/>
            <person name="Sitrit Y."/>
            <person name="Splivallo R."/>
            <person name="Traeger S."/>
            <person name="Wang M."/>
            <person name="Zifcakova L."/>
            <person name="Wipf D."/>
            <person name="Zambonelli A."/>
            <person name="Paolocci F."/>
            <person name="Nowrousian M."/>
            <person name="Ottonello S."/>
            <person name="Baldrian P."/>
            <person name="Spatafora J.W."/>
            <person name="Henrissat B."/>
            <person name="Nagy L.G."/>
            <person name="Aury J.M."/>
            <person name="Wincker P."/>
            <person name="Grigoriev I.V."/>
            <person name="Bonfante P."/>
            <person name="Martin F.M."/>
        </authorList>
    </citation>
    <scope>NUCLEOTIDE SEQUENCE [LARGE SCALE GENOMIC DNA]</scope>
    <source>
        <strain evidence="20 21">CCBAS932</strain>
    </source>
</reference>
<dbReference type="SUPFAM" id="SSF52540">
    <property type="entry name" value="P-loop containing nucleoside triphosphate hydrolases"/>
    <property type="match status" value="1"/>
</dbReference>
<comment type="catalytic activity">
    <reaction evidence="13">
        <text>ATP + H2O = ADP + phosphate + H(+)</text>
        <dbReference type="Rhea" id="RHEA:13065"/>
        <dbReference type="ChEBI" id="CHEBI:15377"/>
        <dbReference type="ChEBI" id="CHEBI:15378"/>
        <dbReference type="ChEBI" id="CHEBI:30616"/>
        <dbReference type="ChEBI" id="CHEBI:43474"/>
        <dbReference type="ChEBI" id="CHEBI:456216"/>
        <dbReference type="EC" id="3.6.4.13"/>
    </reaction>
</comment>